<evidence type="ECO:0000313" key="1">
    <source>
        <dbReference type="EMBL" id="KKL49749.1"/>
    </source>
</evidence>
<sequence length="97" mass="11821">MTNITFSVDDELHKKMKDHPEIKWTEILRQSIANYLKKMEEIDVLSINDFRKRLDPEIQKKIEELNEQDEISFYKEAKKIENERLNRLQELERSVDE</sequence>
<protein>
    <submittedName>
        <fullName evidence="1">Uncharacterized protein</fullName>
    </submittedName>
</protein>
<comment type="caution">
    <text evidence="1">The sequence shown here is derived from an EMBL/GenBank/DDBJ whole genome shotgun (WGS) entry which is preliminary data.</text>
</comment>
<accession>A0A0F9CKV8</accession>
<dbReference type="AlphaFoldDB" id="A0A0F9CKV8"/>
<dbReference type="EMBL" id="LAZR01032848">
    <property type="protein sequence ID" value="KKL49749.1"/>
    <property type="molecule type" value="Genomic_DNA"/>
</dbReference>
<name>A0A0F9CKV8_9ZZZZ</name>
<reference evidence="1" key="1">
    <citation type="journal article" date="2015" name="Nature">
        <title>Complex archaea that bridge the gap between prokaryotes and eukaryotes.</title>
        <authorList>
            <person name="Spang A."/>
            <person name="Saw J.H."/>
            <person name="Jorgensen S.L."/>
            <person name="Zaremba-Niedzwiedzka K."/>
            <person name="Martijn J."/>
            <person name="Lind A.E."/>
            <person name="van Eijk R."/>
            <person name="Schleper C."/>
            <person name="Guy L."/>
            <person name="Ettema T.J."/>
        </authorList>
    </citation>
    <scope>NUCLEOTIDE SEQUENCE</scope>
</reference>
<organism evidence="1">
    <name type="scientific">marine sediment metagenome</name>
    <dbReference type="NCBI Taxonomy" id="412755"/>
    <lineage>
        <taxon>unclassified sequences</taxon>
        <taxon>metagenomes</taxon>
        <taxon>ecological metagenomes</taxon>
    </lineage>
</organism>
<proteinExistence type="predicted"/>
<gene>
    <name evidence="1" type="ORF">LCGC14_2312400</name>
</gene>